<dbReference type="SUPFAM" id="SSF53335">
    <property type="entry name" value="S-adenosyl-L-methionine-dependent methyltransferases"/>
    <property type="match status" value="1"/>
</dbReference>
<comment type="catalytic activity">
    <reaction evidence="4 5">
        <text>L-glutaminyl-[peptide chain release factor] + S-adenosyl-L-methionine = N(5)-methyl-L-glutaminyl-[peptide chain release factor] + S-adenosyl-L-homocysteine + H(+)</text>
        <dbReference type="Rhea" id="RHEA:42896"/>
        <dbReference type="Rhea" id="RHEA-COMP:10271"/>
        <dbReference type="Rhea" id="RHEA-COMP:10272"/>
        <dbReference type="ChEBI" id="CHEBI:15378"/>
        <dbReference type="ChEBI" id="CHEBI:30011"/>
        <dbReference type="ChEBI" id="CHEBI:57856"/>
        <dbReference type="ChEBI" id="CHEBI:59789"/>
        <dbReference type="ChEBI" id="CHEBI:61891"/>
        <dbReference type="EC" id="2.1.1.297"/>
    </reaction>
</comment>
<feature type="domain" description="Methyltransferase small" evidence="6">
    <location>
        <begin position="106"/>
        <end position="195"/>
    </location>
</feature>
<proteinExistence type="inferred from homology"/>
<feature type="binding site" evidence="5">
    <location>
        <begin position="120"/>
        <end position="124"/>
    </location>
    <ligand>
        <name>S-adenosyl-L-methionine</name>
        <dbReference type="ChEBI" id="CHEBI:59789"/>
    </ligand>
</feature>
<dbReference type="InterPro" id="IPR007848">
    <property type="entry name" value="Small_mtfrase_dom"/>
</dbReference>
<dbReference type="PANTHER" id="PTHR18895:SF74">
    <property type="entry name" value="MTRF1L RELEASE FACTOR GLUTAMINE METHYLTRANSFERASE"/>
    <property type="match status" value="1"/>
</dbReference>
<dbReference type="GO" id="GO:0032259">
    <property type="term" value="P:methylation"/>
    <property type="evidence" value="ECO:0007669"/>
    <property type="project" value="UniProtKB-KW"/>
</dbReference>
<feature type="binding site" evidence="5">
    <location>
        <position position="186"/>
    </location>
    <ligand>
        <name>S-adenosyl-L-methionine</name>
        <dbReference type="ChEBI" id="CHEBI:59789"/>
    </ligand>
</feature>
<dbReference type="KEGG" id="mgel:G5B37_14400"/>
<comment type="similarity">
    <text evidence="5">Belongs to the protein N5-glutamine methyltransferase family. PrmC subfamily.</text>
</comment>
<keyword evidence="3 5" id="KW-0949">S-adenosyl-L-methionine</keyword>
<dbReference type="RefSeq" id="WP_164680715.1">
    <property type="nucleotide sequence ID" value="NZ_CP049057.1"/>
</dbReference>
<evidence type="ECO:0000256" key="1">
    <source>
        <dbReference type="ARBA" id="ARBA00022603"/>
    </source>
</evidence>
<dbReference type="Pfam" id="PF05175">
    <property type="entry name" value="MTS"/>
    <property type="match status" value="1"/>
</dbReference>
<dbReference type="Proteomes" id="UP000505306">
    <property type="component" value="Chromosome"/>
</dbReference>
<dbReference type="NCBIfam" id="TIGR03534">
    <property type="entry name" value="RF_mod_PrmC"/>
    <property type="match status" value="1"/>
</dbReference>
<dbReference type="InterPro" id="IPR004556">
    <property type="entry name" value="HemK-like"/>
</dbReference>
<keyword evidence="2 5" id="KW-0808">Transferase</keyword>
<dbReference type="NCBIfam" id="TIGR00536">
    <property type="entry name" value="hemK_fam"/>
    <property type="match status" value="1"/>
</dbReference>
<accession>A0A6G6GQF7</accession>
<evidence type="ECO:0000256" key="4">
    <source>
        <dbReference type="ARBA" id="ARBA00048391"/>
    </source>
</evidence>
<dbReference type="GO" id="GO:0102559">
    <property type="term" value="F:peptide chain release factor N(5)-glutamine methyltransferase activity"/>
    <property type="evidence" value="ECO:0007669"/>
    <property type="project" value="UniProtKB-EC"/>
</dbReference>
<comment type="function">
    <text evidence="5">Methylates the class 1 translation termination release factors RF1/PrfA and RF2/PrfB on the glutamine residue of the universally conserved GGQ motif.</text>
</comment>
<dbReference type="InterPro" id="IPR050320">
    <property type="entry name" value="N5-glutamine_MTase"/>
</dbReference>
<evidence type="ECO:0000259" key="7">
    <source>
        <dbReference type="Pfam" id="PF17827"/>
    </source>
</evidence>
<dbReference type="PANTHER" id="PTHR18895">
    <property type="entry name" value="HEMK METHYLTRANSFERASE"/>
    <property type="match status" value="1"/>
</dbReference>
<dbReference type="EMBL" id="CP049057">
    <property type="protein sequence ID" value="QIE60704.1"/>
    <property type="molecule type" value="Genomic_DNA"/>
</dbReference>
<dbReference type="InterPro" id="IPR040758">
    <property type="entry name" value="PrmC_N"/>
</dbReference>
<protein>
    <recommendedName>
        <fullName evidence="5">Release factor glutamine methyltransferase</fullName>
        <shortName evidence="5">RF MTase</shortName>
        <ecNumber evidence="5">2.1.1.297</ecNumber>
    </recommendedName>
    <alternativeName>
        <fullName evidence="5">N5-glutamine methyltransferase PrmC</fullName>
    </alternativeName>
    <alternativeName>
        <fullName evidence="5">Protein-(glutamine-N5) MTase PrmC</fullName>
    </alternativeName>
    <alternativeName>
        <fullName evidence="5">Protein-glutamine N-methyltransferase PrmC</fullName>
    </alternativeName>
</protein>
<evidence type="ECO:0000259" key="6">
    <source>
        <dbReference type="Pfam" id="PF05175"/>
    </source>
</evidence>
<name>A0A6G6GQF7_9FLAO</name>
<dbReference type="InterPro" id="IPR029063">
    <property type="entry name" value="SAM-dependent_MTases_sf"/>
</dbReference>
<evidence type="ECO:0000313" key="8">
    <source>
        <dbReference type="EMBL" id="QIE60704.1"/>
    </source>
</evidence>
<gene>
    <name evidence="5 8" type="primary">prmC</name>
    <name evidence="8" type="ORF">G5B37_14400</name>
</gene>
<feature type="binding site" evidence="5">
    <location>
        <begin position="186"/>
        <end position="189"/>
    </location>
    <ligand>
        <name>substrate</name>
    </ligand>
</feature>
<reference evidence="8 9" key="1">
    <citation type="submission" date="2020-02" db="EMBL/GenBank/DDBJ databases">
        <title>Complete genome sequence of Flavobacteriaceae bacterium.</title>
        <authorList>
            <person name="Kim S.-J."/>
            <person name="Kim Y.-S."/>
            <person name="Kim K.-H."/>
        </authorList>
    </citation>
    <scope>NUCLEOTIDE SEQUENCE [LARGE SCALE GENOMIC DNA]</scope>
    <source>
        <strain evidence="8 9">RR4-40</strain>
    </source>
</reference>
<comment type="caution">
    <text evidence="5">Lacks conserved residue(s) required for the propagation of feature annotation.</text>
</comment>
<dbReference type="AlphaFoldDB" id="A0A6G6GQF7"/>
<keyword evidence="1 5" id="KW-0489">Methyltransferase</keyword>
<dbReference type="EC" id="2.1.1.297" evidence="5"/>
<keyword evidence="9" id="KW-1185">Reference proteome</keyword>
<dbReference type="Pfam" id="PF17827">
    <property type="entry name" value="PrmC_N"/>
    <property type="match status" value="1"/>
</dbReference>
<dbReference type="InterPro" id="IPR002052">
    <property type="entry name" value="DNA_methylase_N6_adenine_CS"/>
</dbReference>
<feature type="domain" description="Release factor glutamine methyltransferase N-terminal" evidence="7">
    <location>
        <begin position="10"/>
        <end position="76"/>
    </location>
</feature>
<sequence>MTLKQLKSNFTATLSENYPLEEVATFFNWLAEAYLGYSRFDISSNGPLEVTSNIETKFLDAMKRLQNYEPIQYIIGDTEFFGLPFKVTPATLIPRPETEELVQWILSDFENVAPSILDIGTGSGCIAISLAKNLENAAVSAVDISEEALHIAKQNALDNEVSVNFYQADILALNTLPHTYDCIVSNPPYVRALEKEFMQPNVLKHEPESALFVSNDNPLVFYTKIARLAEAHLSVNGTLYFEINEYLGKEMQDMLKAEGFAEIELRKDIFGKDRMLRCKRH</sequence>
<dbReference type="HAMAP" id="MF_02126">
    <property type="entry name" value="RF_methyltr_PrmC"/>
    <property type="match status" value="1"/>
</dbReference>
<organism evidence="8 9">
    <name type="scientific">Rasiella rasia</name>
    <dbReference type="NCBI Taxonomy" id="2744027"/>
    <lineage>
        <taxon>Bacteria</taxon>
        <taxon>Pseudomonadati</taxon>
        <taxon>Bacteroidota</taxon>
        <taxon>Flavobacteriia</taxon>
        <taxon>Flavobacteriales</taxon>
        <taxon>Flavobacteriaceae</taxon>
        <taxon>Rasiella</taxon>
    </lineage>
</organism>
<feature type="binding site" evidence="5">
    <location>
        <position position="143"/>
    </location>
    <ligand>
        <name>S-adenosyl-L-methionine</name>
        <dbReference type="ChEBI" id="CHEBI:59789"/>
    </ligand>
</feature>
<dbReference type="CDD" id="cd02440">
    <property type="entry name" value="AdoMet_MTases"/>
    <property type="match status" value="1"/>
</dbReference>
<dbReference type="GO" id="GO:0003676">
    <property type="term" value="F:nucleic acid binding"/>
    <property type="evidence" value="ECO:0007669"/>
    <property type="project" value="InterPro"/>
</dbReference>
<dbReference type="PROSITE" id="PS00092">
    <property type="entry name" value="N6_MTASE"/>
    <property type="match status" value="1"/>
</dbReference>
<dbReference type="Gene3D" id="3.40.50.150">
    <property type="entry name" value="Vaccinia Virus protein VP39"/>
    <property type="match status" value="1"/>
</dbReference>
<evidence type="ECO:0000313" key="9">
    <source>
        <dbReference type="Proteomes" id="UP000505306"/>
    </source>
</evidence>
<evidence type="ECO:0000256" key="5">
    <source>
        <dbReference type="HAMAP-Rule" id="MF_02126"/>
    </source>
</evidence>
<dbReference type="Gene3D" id="1.10.8.10">
    <property type="entry name" value="DNA helicase RuvA subunit, C-terminal domain"/>
    <property type="match status" value="1"/>
</dbReference>
<evidence type="ECO:0000256" key="2">
    <source>
        <dbReference type="ARBA" id="ARBA00022679"/>
    </source>
</evidence>
<dbReference type="InterPro" id="IPR019874">
    <property type="entry name" value="RF_methyltr_PrmC"/>
</dbReference>
<evidence type="ECO:0000256" key="3">
    <source>
        <dbReference type="ARBA" id="ARBA00022691"/>
    </source>
</evidence>